<sequence length="115" mass="12488">MKCARTPVEELLDKVPIGLSVGMDTGERSWSNYPVGGLSRDAAKEIRALRKEVETLSAEGAIKNRALNVAIRELNNWASYIADLPQGAGRGVIQDIGRTLDQCRNARHGSLSTDP</sequence>
<protein>
    <submittedName>
        <fullName evidence="1">Uncharacterized protein</fullName>
    </submittedName>
</protein>
<gene>
    <name evidence="1" type="ORF">LCGC14_2069840</name>
</gene>
<proteinExistence type="predicted"/>
<name>A0A0F9EIM2_9ZZZZ</name>
<dbReference type="AlphaFoldDB" id="A0A0F9EIM2"/>
<comment type="caution">
    <text evidence="1">The sequence shown here is derived from an EMBL/GenBank/DDBJ whole genome shotgun (WGS) entry which is preliminary data.</text>
</comment>
<reference evidence="1" key="1">
    <citation type="journal article" date="2015" name="Nature">
        <title>Complex archaea that bridge the gap between prokaryotes and eukaryotes.</title>
        <authorList>
            <person name="Spang A."/>
            <person name="Saw J.H."/>
            <person name="Jorgensen S.L."/>
            <person name="Zaremba-Niedzwiedzka K."/>
            <person name="Martijn J."/>
            <person name="Lind A.E."/>
            <person name="van Eijk R."/>
            <person name="Schleper C."/>
            <person name="Guy L."/>
            <person name="Ettema T.J."/>
        </authorList>
    </citation>
    <scope>NUCLEOTIDE SEQUENCE</scope>
</reference>
<organism evidence="1">
    <name type="scientific">marine sediment metagenome</name>
    <dbReference type="NCBI Taxonomy" id="412755"/>
    <lineage>
        <taxon>unclassified sequences</taxon>
        <taxon>metagenomes</taxon>
        <taxon>ecological metagenomes</taxon>
    </lineage>
</organism>
<evidence type="ECO:0000313" key="1">
    <source>
        <dbReference type="EMBL" id="KKL73943.1"/>
    </source>
</evidence>
<dbReference type="EMBL" id="LAZR01024807">
    <property type="protein sequence ID" value="KKL73943.1"/>
    <property type="molecule type" value="Genomic_DNA"/>
</dbReference>
<accession>A0A0F9EIM2</accession>